<dbReference type="InterPro" id="IPR006047">
    <property type="entry name" value="GH13_cat_dom"/>
</dbReference>
<feature type="active site" description="Nucleophile" evidence="10 11">
    <location>
        <position position="478"/>
    </location>
</feature>
<dbReference type="FunFam" id="2.60.40.10:FF:000169">
    <property type="entry name" value="1,4-alpha-glucan branching enzyme GlgB"/>
    <property type="match status" value="1"/>
</dbReference>
<sequence length="812" mass="91005">MSGMSVTAYRASTTPQEETSDASSAAPGSASAQPSSSSHSSHPPEFPEQTALSLSLEEQGLLEALLAGRLTQPFGLLGPRYASQSSGVSAIRAFHPGAAAVRVRCRHSGVLLGELQQFELHGQPSGFFSGVATGLDQRRHQVPYVLEVDWLIPDGSRSVQSTEDPYAFGLLLGELDLHLLREGRHRQLADCLGARPMDIDGVPGTRFAVWAPNAERVSVVGDFNQWDGRRHVMRLRHESGVWELFIPRIGPGDVYKYEILGRDGALLPLKADPVARATEPPPATASVVADARPYLWQDQQWMAERAQRQSLSAPMSIYELHPASWRRIPEQAHRNLSWDELADELIPYVVGMGFTHIELMPVMEHPFGGSWGYQPISMFAPSARFGKPERFAAFVDRCHQAGIGVLLDWVPAHFPSDQHGLAQFDGTALYEHADPREGFHQDWNTLIFNLGRNEVRGFLIASALEWIEHFHVDGLRVDAVASMLYRDYSRKSGEWVPNIHGGRENLEAVAFLRELNTVVAQRCPGVLMIAEESTSWPGVTSEVSNEADHHGLGFSYKWNMGWMNDTLRYMQHDPLFRRYHHHDMTFGLLYGFSENFILPISHDEVVHGKRALLNKMPGDEWRRFANVRAYYGFMWTHPGKKLLFMGSEFGQPDEFDHDKSPYWHLLEEHGDHPAGHRQLRQLVSDLNHLYRSEPALHQRDCRADGFSWAVGDDSVNSVLAYFRYADEGPPVLIVVNLTPVPRTHYRIGVPPIAPGHHGVWREVLNTDAAVYGGSNSGNLGQVQVQEFGWHGHPTSIELNLPPLSTLILRRES</sequence>
<evidence type="ECO:0000256" key="9">
    <source>
        <dbReference type="ARBA" id="ARBA00023277"/>
    </source>
</evidence>
<evidence type="ECO:0000256" key="7">
    <source>
        <dbReference type="ARBA" id="ARBA00022679"/>
    </source>
</evidence>
<dbReference type="HAMAP" id="MF_00685">
    <property type="entry name" value="GlgB"/>
    <property type="match status" value="1"/>
</dbReference>
<dbReference type="SUPFAM" id="SSF81296">
    <property type="entry name" value="E set domains"/>
    <property type="match status" value="1"/>
</dbReference>
<dbReference type="NCBIfam" id="NF003811">
    <property type="entry name" value="PRK05402.1"/>
    <property type="match status" value="1"/>
</dbReference>
<comment type="pathway">
    <text evidence="3 10">Glycan biosynthesis; glycogen biosynthesis.</text>
</comment>
<dbReference type="Gene3D" id="2.60.40.10">
    <property type="entry name" value="Immunoglobulins"/>
    <property type="match status" value="1"/>
</dbReference>
<dbReference type="EC" id="2.4.1.18" evidence="10"/>
<dbReference type="NCBIfam" id="NF008967">
    <property type="entry name" value="PRK12313.1"/>
    <property type="match status" value="1"/>
</dbReference>
<dbReference type="NCBIfam" id="TIGR01515">
    <property type="entry name" value="branching_enzym"/>
    <property type="match status" value="1"/>
</dbReference>
<dbReference type="InterPro" id="IPR006048">
    <property type="entry name" value="A-amylase/branching_C"/>
</dbReference>
<keyword evidence="8 10" id="KW-0320">Glycogen biosynthesis</keyword>
<name>A0AAE4G9C4_9BURK</name>
<comment type="caution">
    <text evidence="14">The sequence shown here is derived from an EMBL/GenBank/DDBJ whole genome shotgun (WGS) entry which is preliminary data.</text>
</comment>
<dbReference type="InterPro" id="IPR044143">
    <property type="entry name" value="GlgB_N_E_set_prok"/>
</dbReference>
<dbReference type="Pfam" id="PF02922">
    <property type="entry name" value="CBM_48"/>
    <property type="match status" value="1"/>
</dbReference>
<evidence type="ECO:0000256" key="8">
    <source>
        <dbReference type="ARBA" id="ARBA00023056"/>
    </source>
</evidence>
<keyword evidence="5 10" id="KW-0321">Glycogen metabolism</keyword>
<dbReference type="InterPro" id="IPR037439">
    <property type="entry name" value="Branching_enzy"/>
</dbReference>
<dbReference type="PANTHER" id="PTHR43651">
    <property type="entry name" value="1,4-ALPHA-GLUCAN-BRANCHING ENZYME"/>
    <property type="match status" value="1"/>
</dbReference>
<comment type="similarity">
    <text evidence="4 10">Belongs to the glycosyl hydrolase 13 family. GlgB subfamily.</text>
</comment>
<dbReference type="FunFam" id="2.60.40.1180:FF:000002">
    <property type="entry name" value="1,4-alpha-glucan branching enzyme GlgB"/>
    <property type="match status" value="1"/>
</dbReference>
<dbReference type="GO" id="GO:0043169">
    <property type="term" value="F:cation binding"/>
    <property type="evidence" value="ECO:0007669"/>
    <property type="project" value="InterPro"/>
</dbReference>
<evidence type="ECO:0000256" key="12">
    <source>
        <dbReference type="SAM" id="MobiDB-lite"/>
    </source>
</evidence>
<dbReference type="CDD" id="cd02855">
    <property type="entry name" value="E_set_GBE_prok_N"/>
    <property type="match status" value="1"/>
</dbReference>
<feature type="domain" description="Glycosyl hydrolase family 13 catalytic" evidence="13">
    <location>
        <begin position="319"/>
        <end position="680"/>
    </location>
</feature>
<evidence type="ECO:0000256" key="6">
    <source>
        <dbReference type="ARBA" id="ARBA00022676"/>
    </source>
</evidence>
<dbReference type="GO" id="GO:0005978">
    <property type="term" value="P:glycogen biosynthetic process"/>
    <property type="evidence" value="ECO:0007669"/>
    <property type="project" value="UniProtKB-UniRule"/>
</dbReference>
<dbReference type="FunFam" id="3.20.20.80:FF:000003">
    <property type="entry name" value="1,4-alpha-glucan branching enzyme GlgB"/>
    <property type="match status" value="1"/>
</dbReference>
<dbReference type="CDD" id="cd11322">
    <property type="entry name" value="AmyAc_Glg_BE"/>
    <property type="match status" value="1"/>
</dbReference>
<dbReference type="InterPro" id="IPR004193">
    <property type="entry name" value="Glyco_hydro_13_N"/>
</dbReference>
<dbReference type="SMART" id="SM00642">
    <property type="entry name" value="Aamy"/>
    <property type="match status" value="1"/>
</dbReference>
<keyword evidence="9 10" id="KW-0119">Carbohydrate metabolism</keyword>
<dbReference type="SUPFAM" id="SSF51011">
    <property type="entry name" value="Glycosyl hydrolase domain"/>
    <property type="match status" value="1"/>
</dbReference>
<feature type="region of interest" description="Disordered" evidence="12">
    <location>
        <begin position="1"/>
        <end position="51"/>
    </location>
</feature>
<comment type="subunit">
    <text evidence="10">Monomer.</text>
</comment>
<feature type="active site" description="Proton donor" evidence="10 11">
    <location>
        <position position="531"/>
    </location>
</feature>
<dbReference type="InterPro" id="IPR017853">
    <property type="entry name" value="GH"/>
</dbReference>
<dbReference type="InterPro" id="IPR006407">
    <property type="entry name" value="GlgB"/>
</dbReference>
<reference evidence="14" key="1">
    <citation type="submission" date="2023-02" db="EMBL/GenBank/DDBJ databases">
        <title>Description of Herbaspirillum huttiense subsp. nephrolepsisexaltata and Herbaspirillum huttiense subsp. lycopersicon.</title>
        <authorList>
            <person name="Poudel M."/>
            <person name="Sharma A."/>
            <person name="Goss E."/>
            <person name="Tapia J.H."/>
            <person name="Harmon C.M."/>
            <person name="Jones J.B."/>
        </authorList>
    </citation>
    <scope>NUCLEOTIDE SEQUENCE</scope>
    <source>
        <strain evidence="14">NC40101</strain>
    </source>
</reference>
<dbReference type="EMBL" id="JAVRAA010000007">
    <property type="protein sequence ID" value="MDT0338230.1"/>
    <property type="molecule type" value="Genomic_DNA"/>
</dbReference>
<comment type="catalytic activity">
    <reaction evidence="1 10">
        <text>Transfers a segment of a (1-&gt;4)-alpha-D-glucan chain to a primary hydroxy group in a similar glucan chain.</text>
        <dbReference type="EC" id="2.4.1.18"/>
    </reaction>
</comment>
<dbReference type="Gene3D" id="2.60.40.1180">
    <property type="entry name" value="Golgi alpha-mannosidase II"/>
    <property type="match status" value="1"/>
</dbReference>
<evidence type="ECO:0000313" key="14">
    <source>
        <dbReference type="EMBL" id="MDT0338230.1"/>
    </source>
</evidence>
<feature type="compositionally biased region" description="Low complexity" evidence="12">
    <location>
        <begin position="21"/>
        <end position="43"/>
    </location>
</feature>
<dbReference type="InterPro" id="IPR013780">
    <property type="entry name" value="Glyco_hydro_b"/>
</dbReference>
<dbReference type="GO" id="GO:0003844">
    <property type="term" value="F:1,4-alpha-glucan branching enzyme activity"/>
    <property type="evidence" value="ECO:0007669"/>
    <property type="project" value="UniProtKB-UniRule"/>
</dbReference>
<dbReference type="PIRSF" id="PIRSF000463">
    <property type="entry name" value="GlgB"/>
    <property type="match status" value="1"/>
</dbReference>
<keyword evidence="7 10" id="KW-0808">Transferase</keyword>
<evidence type="ECO:0000256" key="2">
    <source>
        <dbReference type="ARBA" id="ARBA00002953"/>
    </source>
</evidence>
<dbReference type="SUPFAM" id="SSF51445">
    <property type="entry name" value="(Trans)glycosidases"/>
    <property type="match status" value="1"/>
</dbReference>
<dbReference type="Pfam" id="PF02806">
    <property type="entry name" value="Alpha-amylase_C"/>
    <property type="match status" value="1"/>
</dbReference>
<keyword evidence="6 10" id="KW-0328">Glycosyltransferase</keyword>
<evidence type="ECO:0000256" key="4">
    <source>
        <dbReference type="ARBA" id="ARBA00009000"/>
    </source>
</evidence>
<evidence type="ECO:0000256" key="3">
    <source>
        <dbReference type="ARBA" id="ARBA00004964"/>
    </source>
</evidence>
<accession>A0AAE4G9C4</accession>
<evidence type="ECO:0000256" key="11">
    <source>
        <dbReference type="PIRSR" id="PIRSR000463-1"/>
    </source>
</evidence>
<evidence type="ECO:0000256" key="10">
    <source>
        <dbReference type="HAMAP-Rule" id="MF_00685"/>
    </source>
</evidence>
<evidence type="ECO:0000259" key="13">
    <source>
        <dbReference type="SMART" id="SM00642"/>
    </source>
</evidence>
<protein>
    <recommendedName>
        <fullName evidence="10">1,4-alpha-glucan branching enzyme GlgB</fullName>
        <ecNumber evidence="10">2.4.1.18</ecNumber>
    </recommendedName>
    <alternativeName>
        <fullName evidence="10">1,4-alpha-D-glucan:1,4-alpha-D-glucan 6-glucosyl-transferase</fullName>
    </alternativeName>
    <alternativeName>
        <fullName evidence="10">Alpha-(1-&gt;4)-glucan branching enzyme</fullName>
    </alternativeName>
    <alternativeName>
        <fullName evidence="10">Glycogen branching enzyme</fullName>
        <shortName evidence="10">BE</shortName>
    </alternativeName>
</protein>
<dbReference type="Gene3D" id="3.20.20.80">
    <property type="entry name" value="Glycosidases"/>
    <property type="match status" value="1"/>
</dbReference>
<comment type="function">
    <text evidence="2 10">Catalyzes the formation of the alpha-1,6-glucosidic linkages in glycogen by scission of a 1,4-alpha-linked oligosaccharide from growing alpha-1,4-glucan chains and the subsequent attachment of the oligosaccharide to the alpha-1,6 position.</text>
</comment>
<dbReference type="PANTHER" id="PTHR43651:SF3">
    <property type="entry name" value="1,4-ALPHA-GLUCAN-BRANCHING ENZYME"/>
    <property type="match status" value="1"/>
</dbReference>
<dbReference type="InterPro" id="IPR013783">
    <property type="entry name" value="Ig-like_fold"/>
</dbReference>
<proteinExistence type="inferred from homology"/>
<dbReference type="GO" id="GO:0004553">
    <property type="term" value="F:hydrolase activity, hydrolyzing O-glycosyl compounds"/>
    <property type="evidence" value="ECO:0007669"/>
    <property type="project" value="InterPro"/>
</dbReference>
<dbReference type="InterPro" id="IPR014756">
    <property type="entry name" value="Ig_E-set"/>
</dbReference>
<dbReference type="GO" id="GO:0005829">
    <property type="term" value="C:cytosol"/>
    <property type="evidence" value="ECO:0007669"/>
    <property type="project" value="TreeGrafter"/>
</dbReference>
<dbReference type="Pfam" id="PF00128">
    <property type="entry name" value="Alpha-amylase"/>
    <property type="match status" value="1"/>
</dbReference>
<evidence type="ECO:0000256" key="1">
    <source>
        <dbReference type="ARBA" id="ARBA00000826"/>
    </source>
</evidence>
<organism evidence="14">
    <name type="scientific">Herbaspirillum huttiense subsp. nephrolepidis</name>
    <dbReference type="NCBI Taxonomy" id="3075126"/>
    <lineage>
        <taxon>Bacteria</taxon>
        <taxon>Pseudomonadati</taxon>
        <taxon>Pseudomonadota</taxon>
        <taxon>Betaproteobacteria</taxon>
        <taxon>Burkholderiales</taxon>
        <taxon>Oxalobacteraceae</taxon>
        <taxon>Herbaspirillum</taxon>
    </lineage>
</organism>
<evidence type="ECO:0000256" key="5">
    <source>
        <dbReference type="ARBA" id="ARBA00022600"/>
    </source>
</evidence>
<dbReference type="RefSeq" id="WP_310837710.1">
    <property type="nucleotide sequence ID" value="NZ_JAVLSM010000008.1"/>
</dbReference>
<gene>
    <name evidence="10 14" type="primary">glgB</name>
    <name evidence="14" type="ORF">RJN63_15405</name>
</gene>
<dbReference type="AlphaFoldDB" id="A0AAE4G9C4"/>